<reference evidence="2" key="1">
    <citation type="submission" date="2022-11" db="UniProtKB">
        <authorList>
            <consortium name="WormBaseParasite"/>
        </authorList>
    </citation>
    <scope>IDENTIFICATION</scope>
</reference>
<accession>A0AC34F1I0</accession>
<dbReference type="WBParaSite" id="ES5_v2.g10831.t1">
    <property type="protein sequence ID" value="ES5_v2.g10831.t1"/>
    <property type="gene ID" value="ES5_v2.g10831"/>
</dbReference>
<protein>
    <submittedName>
        <fullName evidence="2">Uncharacterized protein</fullName>
    </submittedName>
</protein>
<evidence type="ECO:0000313" key="1">
    <source>
        <dbReference type="Proteomes" id="UP000887579"/>
    </source>
</evidence>
<dbReference type="Proteomes" id="UP000887579">
    <property type="component" value="Unplaced"/>
</dbReference>
<organism evidence="1 2">
    <name type="scientific">Panagrolaimus sp. ES5</name>
    <dbReference type="NCBI Taxonomy" id="591445"/>
    <lineage>
        <taxon>Eukaryota</taxon>
        <taxon>Metazoa</taxon>
        <taxon>Ecdysozoa</taxon>
        <taxon>Nematoda</taxon>
        <taxon>Chromadorea</taxon>
        <taxon>Rhabditida</taxon>
        <taxon>Tylenchina</taxon>
        <taxon>Panagrolaimomorpha</taxon>
        <taxon>Panagrolaimoidea</taxon>
        <taxon>Panagrolaimidae</taxon>
        <taxon>Panagrolaimus</taxon>
    </lineage>
</organism>
<evidence type="ECO:0000313" key="2">
    <source>
        <dbReference type="WBParaSite" id="ES5_v2.g10831.t1"/>
    </source>
</evidence>
<proteinExistence type="predicted"/>
<name>A0AC34F1I0_9BILA</name>
<sequence length="192" mass="21873">MKNSASATHDAEIEDIKYSQMCCGAHVTVGTQVICILNMIFFAFISIYHLTQISSTPISIAFIATIGVITFIIYGLGFYGVQKIKPKLLIPMVILLGFHVIYSLVDNGYMIFKFLTTGKPKMLTNAYFTKNWPFNGNESSEGFYVILFSLIARLLFYVLFTFWLFSVVFRCYQFLVKKVKAKSLPNHLRPEV</sequence>